<feature type="transmembrane region" description="Helical" evidence="6">
    <location>
        <begin position="115"/>
        <end position="140"/>
    </location>
</feature>
<dbReference type="Gene3D" id="1.20.1250.20">
    <property type="entry name" value="MFS general substrate transporter like domains"/>
    <property type="match status" value="1"/>
</dbReference>
<dbReference type="STRING" id="690566.Sphch_2137"/>
<feature type="transmembrane region" description="Helical" evidence="6">
    <location>
        <begin position="61"/>
        <end position="78"/>
    </location>
</feature>
<feature type="transmembrane region" description="Helical" evidence="6">
    <location>
        <begin position="340"/>
        <end position="362"/>
    </location>
</feature>
<protein>
    <submittedName>
        <fullName evidence="8">Major facilitator superfamily MFS_1</fullName>
    </submittedName>
</protein>
<evidence type="ECO:0000313" key="8">
    <source>
        <dbReference type="EMBL" id="AEG49806.1"/>
    </source>
</evidence>
<feature type="transmembrane region" description="Helical" evidence="6">
    <location>
        <begin position="90"/>
        <end position="109"/>
    </location>
</feature>
<dbReference type="PROSITE" id="PS50850">
    <property type="entry name" value="MFS"/>
    <property type="match status" value="1"/>
</dbReference>
<dbReference type="KEGG" id="sch:Sphch_2137"/>
<comment type="subcellular location">
    <subcellularLocation>
        <location evidence="1">Membrane</location>
        <topology evidence="1">Multi-pass membrane protein</topology>
    </subcellularLocation>
</comment>
<feature type="transmembrane region" description="Helical" evidence="6">
    <location>
        <begin position="20"/>
        <end position="41"/>
    </location>
</feature>
<dbReference type="CDD" id="cd17328">
    <property type="entry name" value="MFS_spinster_like"/>
    <property type="match status" value="1"/>
</dbReference>
<dbReference type="GO" id="GO:0022857">
    <property type="term" value="F:transmembrane transporter activity"/>
    <property type="evidence" value="ECO:0007669"/>
    <property type="project" value="InterPro"/>
</dbReference>
<dbReference type="InterPro" id="IPR020846">
    <property type="entry name" value="MFS_dom"/>
</dbReference>
<organism evidence="8 9">
    <name type="scientific">Sphingobium chlorophenolicum L-1</name>
    <dbReference type="NCBI Taxonomy" id="690566"/>
    <lineage>
        <taxon>Bacteria</taxon>
        <taxon>Pseudomonadati</taxon>
        <taxon>Pseudomonadota</taxon>
        <taxon>Alphaproteobacteria</taxon>
        <taxon>Sphingomonadales</taxon>
        <taxon>Sphingomonadaceae</taxon>
        <taxon>Sphingobium</taxon>
    </lineage>
</organism>
<keyword evidence="5 6" id="KW-0472">Membrane</keyword>
<evidence type="ECO:0000256" key="3">
    <source>
        <dbReference type="ARBA" id="ARBA00022692"/>
    </source>
</evidence>
<feature type="transmembrane region" description="Helical" evidence="6">
    <location>
        <begin position="314"/>
        <end position="334"/>
    </location>
</feature>
<dbReference type="InterPro" id="IPR044770">
    <property type="entry name" value="MFS_spinster-like"/>
</dbReference>
<dbReference type="RefSeq" id="WP_013848050.1">
    <property type="nucleotide sequence ID" value="NC_015593.1"/>
</dbReference>
<feature type="transmembrane region" description="Helical" evidence="6">
    <location>
        <begin position="374"/>
        <end position="398"/>
    </location>
</feature>
<evidence type="ECO:0000256" key="1">
    <source>
        <dbReference type="ARBA" id="ARBA00004141"/>
    </source>
</evidence>
<gene>
    <name evidence="8" type="ORF">Sphch_2137</name>
</gene>
<evidence type="ECO:0000256" key="5">
    <source>
        <dbReference type="ARBA" id="ARBA00023136"/>
    </source>
</evidence>
<reference evidence="8 9" key="1">
    <citation type="submission" date="2011-05" db="EMBL/GenBank/DDBJ databases">
        <title>Complete sequence of chromosome 1 of Sphingobium chlorophenolicum L-1.</title>
        <authorList>
            <consortium name="US DOE Joint Genome Institute"/>
            <person name="Lucas S."/>
            <person name="Han J."/>
            <person name="Lapidus A."/>
            <person name="Cheng J.-F."/>
            <person name="Goodwin L."/>
            <person name="Pitluck S."/>
            <person name="Peters L."/>
            <person name="Daligault H."/>
            <person name="Han C."/>
            <person name="Tapia R."/>
            <person name="Land M."/>
            <person name="Hauser L."/>
            <person name="Kyrpides N."/>
            <person name="Ivanova N."/>
            <person name="Pagani I."/>
            <person name="Turner P."/>
            <person name="Copley S."/>
            <person name="Woyke T."/>
        </authorList>
    </citation>
    <scope>NUCLEOTIDE SEQUENCE [LARGE SCALE GENOMIC DNA]</scope>
    <source>
        <strain evidence="8 9">L-1</strain>
    </source>
</reference>
<keyword evidence="2" id="KW-0813">Transport</keyword>
<dbReference type="PANTHER" id="PTHR23505">
    <property type="entry name" value="SPINSTER"/>
    <property type="match status" value="1"/>
</dbReference>
<feature type="transmembrane region" description="Helical" evidence="6">
    <location>
        <begin position="191"/>
        <end position="212"/>
    </location>
</feature>
<evidence type="ECO:0000256" key="6">
    <source>
        <dbReference type="SAM" id="Phobius"/>
    </source>
</evidence>
<dbReference type="InterPro" id="IPR036259">
    <property type="entry name" value="MFS_trans_sf"/>
</dbReference>
<evidence type="ECO:0000256" key="4">
    <source>
        <dbReference type="ARBA" id="ARBA00022989"/>
    </source>
</evidence>
<keyword evidence="3 6" id="KW-0812">Transmembrane</keyword>
<accession>F6EWB2</accession>
<dbReference type="SUPFAM" id="SSF103473">
    <property type="entry name" value="MFS general substrate transporter"/>
    <property type="match status" value="1"/>
</dbReference>
<dbReference type="PANTHER" id="PTHR23505:SF79">
    <property type="entry name" value="PROTEIN SPINSTER"/>
    <property type="match status" value="1"/>
</dbReference>
<dbReference type="HOGENOM" id="CLU_001265_5_12_5"/>
<evidence type="ECO:0000256" key="2">
    <source>
        <dbReference type="ARBA" id="ARBA00022448"/>
    </source>
</evidence>
<evidence type="ECO:0000313" key="9">
    <source>
        <dbReference type="Proteomes" id="UP000007150"/>
    </source>
</evidence>
<feature type="transmembrane region" description="Helical" evidence="6">
    <location>
        <begin position="410"/>
        <end position="429"/>
    </location>
</feature>
<dbReference type="Proteomes" id="UP000007150">
    <property type="component" value="Chromosome 1"/>
</dbReference>
<dbReference type="Pfam" id="PF07690">
    <property type="entry name" value="MFS_1"/>
    <property type="match status" value="1"/>
</dbReference>
<feature type="transmembrane region" description="Helical" evidence="6">
    <location>
        <begin position="281"/>
        <end position="302"/>
    </location>
</feature>
<name>F6EWB2_SPHCR</name>
<keyword evidence="4 6" id="KW-1133">Transmembrane helix</keyword>
<dbReference type="EMBL" id="CP002798">
    <property type="protein sequence ID" value="AEG49806.1"/>
    <property type="molecule type" value="Genomic_DNA"/>
</dbReference>
<feature type="transmembrane region" description="Helical" evidence="6">
    <location>
        <begin position="242"/>
        <end position="269"/>
    </location>
</feature>
<keyword evidence="9" id="KW-1185">Reference proteome</keyword>
<evidence type="ECO:0000259" key="7">
    <source>
        <dbReference type="PROSITE" id="PS50850"/>
    </source>
</evidence>
<dbReference type="GO" id="GO:0016020">
    <property type="term" value="C:membrane"/>
    <property type="evidence" value="ECO:0007669"/>
    <property type="project" value="UniProtKB-SubCell"/>
</dbReference>
<dbReference type="AlphaFoldDB" id="F6EWB2"/>
<feature type="transmembrane region" description="Helical" evidence="6">
    <location>
        <begin position="161"/>
        <end position="185"/>
    </location>
</feature>
<feature type="domain" description="Major facilitator superfamily (MFS) profile" evidence="7">
    <location>
        <begin position="23"/>
        <end position="439"/>
    </location>
</feature>
<dbReference type="InterPro" id="IPR011701">
    <property type="entry name" value="MFS"/>
</dbReference>
<sequence length="463" mass="48629">MKLLSYAPNESNVKKVASYAWYVAVLLSFAHIVSIMDRYLLSVVLEDVKRALSLTDTELGVLQGPAFVLSFALASIPLGRLSDLANRKWIIVGAVSFWSAATLACAFAQSFTELLIARLAVGLGEAALMPAAVSIIVALFSEEKRTQGISIFTAGSSLGRAAGFSLGGAILGWSTAAGPGARILIDLGFAPWQTVFLAGGAAGIVLTLALILTLHEPARARVEGPRPSFADALSHFYRNKAAYLSIFLPFAMFNAIVQMLGAWSVSFYVRKFEITAAEAGALVGTIVLIAGPAGHLFGGWLNDRLARNSLGVQPMILLVILALSPLFILAFTMAPTVTAAAAGFMLFYTVGAITGPTSYAGCQIPTPDAHRGSISAIFLTFFTLVGFGLGPLVVGIVGDRLFPGDNSLGSAMQVCTVVFAGIGVLIAFLGRPAFIRAAEDARRTPVDRPQTVIPAQSEASVSI</sequence>
<proteinExistence type="predicted"/>